<evidence type="ECO:0000256" key="1">
    <source>
        <dbReference type="SAM" id="Phobius"/>
    </source>
</evidence>
<reference evidence="3 4" key="1">
    <citation type="journal article" date="2017" name="BMC Genomics">
        <title>Genome sequencing of 39 Akkermansia muciniphila isolates reveals its population structure, genomic and functional diverisity, and global distribution in mammalian gut microbiotas.</title>
        <authorList>
            <person name="Guo X."/>
            <person name="Li S."/>
            <person name="Zhang J."/>
            <person name="Wu F."/>
            <person name="Li X."/>
            <person name="Wu D."/>
            <person name="Zhang M."/>
            <person name="Ou Z."/>
            <person name="Jie Z."/>
            <person name="Yan Q."/>
            <person name="Li P."/>
            <person name="Yi J."/>
            <person name="Peng Y."/>
        </authorList>
    </citation>
    <scope>NUCLEOTIDE SEQUENCE [LARGE SCALE GENOMIC DNA]</scope>
    <source>
        <strain evidence="3 4">GP24</strain>
    </source>
</reference>
<gene>
    <name evidence="3" type="ORF">CXU22_00870</name>
</gene>
<keyword evidence="1" id="KW-0472">Membrane</keyword>
<dbReference type="PANTHER" id="PTHR31302:SF0">
    <property type="entry name" value="TRANSMEMBRANE PROTEIN WITH METALLOPHOSPHOESTERASE DOMAIN"/>
    <property type="match status" value="1"/>
</dbReference>
<dbReference type="InterPro" id="IPR004843">
    <property type="entry name" value="Calcineurin-like_PHP"/>
</dbReference>
<dbReference type="InterPro" id="IPR051158">
    <property type="entry name" value="Metallophosphoesterase_sf"/>
</dbReference>
<accession>A0A2N8HH09</accession>
<keyword evidence="1" id="KW-0812">Transmembrane</keyword>
<dbReference type="PANTHER" id="PTHR31302">
    <property type="entry name" value="TRANSMEMBRANE PROTEIN WITH METALLOPHOSPHOESTERASE DOMAIN-RELATED"/>
    <property type="match status" value="1"/>
</dbReference>
<comment type="caution">
    <text evidence="3">The sequence shown here is derived from an EMBL/GenBank/DDBJ whole genome shotgun (WGS) entry which is preliminary data.</text>
</comment>
<dbReference type="Proteomes" id="UP000236000">
    <property type="component" value="Unassembled WGS sequence"/>
</dbReference>
<name>A0A2N8HH09_9BACT</name>
<sequence>MKSRPRHPLLNKLAIISVSILMIGFSLFMWAWQVEPRRVETVTTALEVPQWKEKGGSPLRIVIAGDFHLRPNGGDQARRYMEKIMEAQPDMIFLLGDYANGHTRESSMSPETAREYFKMLKAPLGIFAVQGNHDQYYGWDLWRNMFSELGILPMWNDSLLLHLPGGRDLQLSSVRDDYHLRIRPEELPLRFSPDIPHILLSHVPDIFPLLEPGTADAVISAHTHGGQICLPGGKPLANISREKAKFSYPWSQLNGTPFLITRGLGCSVLPLRFCCPPEIIVLEIQ</sequence>
<dbReference type="InterPro" id="IPR029052">
    <property type="entry name" value="Metallo-depent_PP-like"/>
</dbReference>
<dbReference type="OrthoDB" id="9780884at2"/>
<dbReference type="SUPFAM" id="SSF56300">
    <property type="entry name" value="Metallo-dependent phosphatases"/>
    <property type="match status" value="1"/>
</dbReference>
<dbReference type="Gene3D" id="3.60.21.10">
    <property type="match status" value="1"/>
</dbReference>
<feature type="transmembrane region" description="Helical" evidence="1">
    <location>
        <begin position="12"/>
        <end position="32"/>
    </location>
</feature>
<evidence type="ECO:0000313" key="4">
    <source>
        <dbReference type="Proteomes" id="UP000236000"/>
    </source>
</evidence>
<feature type="domain" description="Calcineurin-like phosphoesterase" evidence="2">
    <location>
        <begin position="59"/>
        <end position="225"/>
    </location>
</feature>
<proteinExistence type="predicted"/>
<protein>
    <recommendedName>
        <fullName evidence="2">Calcineurin-like phosphoesterase domain-containing protein</fullName>
    </recommendedName>
</protein>
<dbReference type="GO" id="GO:0016787">
    <property type="term" value="F:hydrolase activity"/>
    <property type="evidence" value="ECO:0007669"/>
    <property type="project" value="InterPro"/>
</dbReference>
<dbReference type="EMBL" id="PJKA01000002">
    <property type="protein sequence ID" value="PNC20365.1"/>
    <property type="molecule type" value="Genomic_DNA"/>
</dbReference>
<evidence type="ECO:0000259" key="2">
    <source>
        <dbReference type="Pfam" id="PF00149"/>
    </source>
</evidence>
<dbReference type="Pfam" id="PF00149">
    <property type="entry name" value="Metallophos"/>
    <property type="match status" value="1"/>
</dbReference>
<dbReference type="AlphaFoldDB" id="A0A2N8HH09"/>
<keyword evidence="1" id="KW-1133">Transmembrane helix</keyword>
<evidence type="ECO:0000313" key="3">
    <source>
        <dbReference type="EMBL" id="PNC20365.1"/>
    </source>
</evidence>
<organism evidence="3 4">
    <name type="scientific">Akkermansia muciniphila</name>
    <dbReference type="NCBI Taxonomy" id="239935"/>
    <lineage>
        <taxon>Bacteria</taxon>
        <taxon>Pseudomonadati</taxon>
        <taxon>Verrucomicrobiota</taxon>
        <taxon>Verrucomicrobiia</taxon>
        <taxon>Verrucomicrobiales</taxon>
        <taxon>Akkermansiaceae</taxon>
        <taxon>Akkermansia</taxon>
    </lineage>
</organism>